<feature type="transmembrane region" description="Helical" evidence="1">
    <location>
        <begin position="46"/>
        <end position="69"/>
    </location>
</feature>
<proteinExistence type="predicted"/>
<reference evidence="2" key="2">
    <citation type="journal article" date="2001" name="Mol. Microbiol.">
        <title>Structure, organization and characterization of the gene cluster involved in the production of microcin E492, a channel-forming bacteriocin.</title>
        <authorList>
            <person name="Lagos R."/>
            <person name="Baeza M."/>
            <person name="Corsini G."/>
            <person name="Hetz C."/>
            <person name="Strahsburger E."/>
            <person name="Castillo J.A."/>
            <person name="Vergara C."/>
            <person name="Monasterio O."/>
        </authorList>
    </citation>
    <scope>NUCLEOTIDE SEQUENCE</scope>
    <source>
        <strain evidence="2">RYC492</strain>
    </source>
</reference>
<evidence type="ECO:0000313" key="2">
    <source>
        <dbReference type="EMBL" id="ACF93948.1"/>
    </source>
</evidence>
<evidence type="ECO:0000256" key="1">
    <source>
        <dbReference type="SAM" id="Phobius"/>
    </source>
</evidence>
<dbReference type="EMBL" id="AF063590">
    <property type="protein sequence ID" value="ACF93948.1"/>
    <property type="molecule type" value="Genomic_DNA"/>
</dbReference>
<protein>
    <submittedName>
        <fullName evidence="2">MceK</fullName>
    </submittedName>
</protein>
<accession>B4DCT7</accession>
<keyword evidence="1" id="KW-0472">Membrane</keyword>
<name>B4DCT7_KLEPN</name>
<reference evidence="2" key="3">
    <citation type="submission" date="2008-04" db="EMBL/GenBank/DDBJ databases">
        <authorList>
            <person name="Lagos R."/>
            <person name="Tello M."/>
            <person name="Mercado G."/>
        </authorList>
    </citation>
    <scope>NUCLEOTIDE SEQUENCE</scope>
    <source>
        <strain evidence="2">RYC492</strain>
    </source>
</reference>
<keyword evidence="1" id="KW-1133">Transmembrane helix</keyword>
<feature type="transmembrane region" description="Helical" evidence="1">
    <location>
        <begin position="12"/>
        <end position="34"/>
    </location>
</feature>
<dbReference type="AlphaFoldDB" id="B4DCT7"/>
<reference evidence="2" key="1">
    <citation type="journal article" date="1999" name="J. Bacteriol.">
        <title>Identification and properties of the genes encoding microcin E492 and its immunity protein.</title>
        <authorList>
            <person name="Lagos R."/>
            <person name="Villanueva J.E."/>
            <person name="Monasterio O."/>
        </authorList>
    </citation>
    <scope>NUCLEOTIDE SEQUENCE</scope>
    <source>
        <strain evidence="2">RYC492</strain>
    </source>
</reference>
<sequence>MKEGGYSKKVDIKTTIIAFVINYLFFYITVSLYLSYYYGYDFFNLYMLFLSLAITSLSLWLNVRFYFFYRFNNKGVKMRKLSENEIKQVSGGDGNDGQAELIAIGAIAGTFLSPGIGSIAGAYVQWSLALEWRSAL</sequence>
<organism evidence="2">
    <name type="scientific">Klebsiella pneumoniae</name>
    <dbReference type="NCBI Taxonomy" id="573"/>
    <lineage>
        <taxon>Bacteria</taxon>
        <taxon>Pseudomonadati</taxon>
        <taxon>Pseudomonadota</taxon>
        <taxon>Gammaproteobacteria</taxon>
        <taxon>Enterobacterales</taxon>
        <taxon>Enterobacteriaceae</taxon>
        <taxon>Klebsiella/Raoultella group</taxon>
        <taxon>Klebsiella</taxon>
        <taxon>Klebsiella pneumoniae complex</taxon>
    </lineage>
</organism>
<keyword evidence="1" id="KW-0812">Transmembrane</keyword>